<evidence type="ECO:0000313" key="1">
    <source>
        <dbReference type="EMBL" id="GAA4836153.1"/>
    </source>
</evidence>
<sequence length="493" mass="55010">MLWGIGNFFSLAHAQLTIEEVSSCSFSIVNGSKNILISDVASTTTESYNLSDFKNDIATFISSSSCEEEEIYWVISDKEITFFNSQPDKILDLSDLEKTVNIIVKDEGKLIFSVNSKIKLKEGASLYVEKLEDGCPKTDALSTSPPIPSTYIYFEGPSGDIEYTDTDFNKIICAGSVNASGIGQPYISSFTANLDDNVVTFTWETLFPDENDLTLKSIEIEGGENELNPSDYTAYSSLTTNTYTGDPHTGTVTYTDTDNNITDPDNHFYKLTMTIDNDIERSGTDACGCSYTINSGTDLTDYSITPLPVEMAYFTASRQGGDILLTWSTTSEENNDFFEVQRSIDGKNYTSITEPIKGRGEGTLNGQDYRYTDIQAPKGLVYYRLKQVDIGGKFEYYNMVVNPSASQRTFSVDNYSGNPLKDKDLELQLYNPITQQLYMVLVNTQGMVTYERRITLKGGYTRLRIPEEQVSQGMSVLKIISANKQESIKLIKY</sequence>
<reference evidence="2" key="1">
    <citation type="journal article" date="2019" name="Int. J. Syst. Evol. Microbiol.">
        <title>The Global Catalogue of Microorganisms (GCM) 10K type strain sequencing project: providing services to taxonomists for standard genome sequencing and annotation.</title>
        <authorList>
            <consortium name="The Broad Institute Genomics Platform"/>
            <consortium name="The Broad Institute Genome Sequencing Center for Infectious Disease"/>
            <person name="Wu L."/>
            <person name="Ma J."/>
        </authorList>
    </citation>
    <scope>NUCLEOTIDE SEQUENCE [LARGE SCALE GENOMIC DNA]</scope>
    <source>
        <strain evidence="2">JCM 18326</strain>
    </source>
</reference>
<keyword evidence="2" id="KW-1185">Reference proteome</keyword>
<accession>A0ABP9DAZ5</accession>
<organism evidence="1 2">
    <name type="scientific">Algivirga pacifica</name>
    <dbReference type="NCBI Taxonomy" id="1162670"/>
    <lineage>
        <taxon>Bacteria</taxon>
        <taxon>Pseudomonadati</taxon>
        <taxon>Bacteroidota</taxon>
        <taxon>Cytophagia</taxon>
        <taxon>Cytophagales</taxon>
        <taxon>Flammeovirgaceae</taxon>
        <taxon>Algivirga</taxon>
    </lineage>
</organism>
<evidence type="ECO:0000313" key="2">
    <source>
        <dbReference type="Proteomes" id="UP001500298"/>
    </source>
</evidence>
<dbReference type="EMBL" id="BAABJX010000032">
    <property type="protein sequence ID" value="GAA4836153.1"/>
    <property type="molecule type" value="Genomic_DNA"/>
</dbReference>
<evidence type="ECO:0008006" key="3">
    <source>
        <dbReference type="Google" id="ProtNLM"/>
    </source>
</evidence>
<protein>
    <recommendedName>
        <fullName evidence="3">Secretion system C-terminal sorting domain-containing protein</fullName>
    </recommendedName>
</protein>
<dbReference type="Proteomes" id="UP001500298">
    <property type="component" value="Unassembled WGS sequence"/>
</dbReference>
<comment type="caution">
    <text evidence="1">The sequence shown here is derived from an EMBL/GenBank/DDBJ whole genome shotgun (WGS) entry which is preliminary data.</text>
</comment>
<name>A0ABP9DAZ5_9BACT</name>
<gene>
    <name evidence="1" type="ORF">GCM10023331_21730</name>
</gene>
<proteinExistence type="predicted"/>